<keyword evidence="4" id="KW-0862">Zinc</keyword>
<evidence type="ECO:0000256" key="3">
    <source>
        <dbReference type="ARBA" id="ARBA00022723"/>
    </source>
</evidence>
<protein>
    <recommendedName>
        <fullName evidence="2">carbonic anhydrase</fullName>
        <ecNumber evidence="2">4.2.1.1</ecNumber>
    </recommendedName>
</protein>
<dbReference type="EC" id="4.2.1.1" evidence="2"/>
<reference evidence="8 9" key="1">
    <citation type="submission" date="2024-08" db="EMBL/GenBank/DDBJ databases">
        <authorList>
            <person name="Cucini C."/>
            <person name="Frati F."/>
        </authorList>
    </citation>
    <scope>NUCLEOTIDE SEQUENCE [LARGE SCALE GENOMIC DNA]</scope>
</reference>
<evidence type="ECO:0000256" key="5">
    <source>
        <dbReference type="ARBA" id="ARBA00023239"/>
    </source>
</evidence>
<organism evidence="8 9">
    <name type="scientific">Orchesella dallaii</name>
    <dbReference type="NCBI Taxonomy" id="48710"/>
    <lineage>
        <taxon>Eukaryota</taxon>
        <taxon>Metazoa</taxon>
        <taxon>Ecdysozoa</taxon>
        <taxon>Arthropoda</taxon>
        <taxon>Hexapoda</taxon>
        <taxon>Collembola</taxon>
        <taxon>Entomobryomorpha</taxon>
        <taxon>Entomobryoidea</taxon>
        <taxon>Orchesellidae</taxon>
        <taxon>Orchesellinae</taxon>
        <taxon>Orchesella</taxon>
    </lineage>
</organism>
<dbReference type="PANTHER" id="PTHR18952">
    <property type="entry name" value="CARBONIC ANHYDRASE"/>
    <property type="match status" value="1"/>
</dbReference>
<evidence type="ECO:0000313" key="8">
    <source>
        <dbReference type="EMBL" id="CAL8148928.1"/>
    </source>
</evidence>
<dbReference type="SUPFAM" id="SSF51069">
    <property type="entry name" value="Carbonic anhydrase"/>
    <property type="match status" value="1"/>
</dbReference>
<dbReference type="EMBL" id="CAXLJM020000182">
    <property type="protein sequence ID" value="CAL8148928.1"/>
    <property type="molecule type" value="Genomic_DNA"/>
</dbReference>
<keyword evidence="9" id="KW-1185">Reference proteome</keyword>
<evidence type="ECO:0000256" key="1">
    <source>
        <dbReference type="ARBA" id="ARBA00010718"/>
    </source>
</evidence>
<dbReference type="InterPro" id="IPR023561">
    <property type="entry name" value="Carbonic_anhydrase_a-class"/>
</dbReference>
<evidence type="ECO:0000259" key="7">
    <source>
        <dbReference type="PROSITE" id="PS51144"/>
    </source>
</evidence>
<accession>A0ABP1SA27</accession>
<comment type="similarity">
    <text evidence="1">Belongs to the alpha-carbonic anhydrase family.</text>
</comment>
<evidence type="ECO:0000313" key="9">
    <source>
        <dbReference type="Proteomes" id="UP001642540"/>
    </source>
</evidence>
<evidence type="ECO:0000256" key="4">
    <source>
        <dbReference type="ARBA" id="ARBA00022833"/>
    </source>
</evidence>
<proteinExistence type="inferred from homology"/>
<sequence>MDIPSHSIYFMVNDIKMNIAAVLGIMLVASNHVGRSSVLAPILRHIPTVLEAGPEPGIRVHERLDFMPWLEPQSFLYQYEGSLTTPSPLECYEQVSWFLGAVPIEISEEDVEQFRQLRDENGEELRENRRPIQSLNLRDVYHYPSIAIE</sequence>
<comment type="caution">
    <text evidence="8">The sequence shown here is derived from an EMBL/GenBank/DDBJ whole genome shotgun (WGS) entry which is preliminary data.</text>
</comment>
<dbReference type="Gene3D" id="3.10.200.10">
    <property type="entry name" value="Alpha carbonic anhydrase"/>
    <property type="match status" value="1"/>
</dbReference>
<feature type="domain" description="Alpha-carbonic anhydrase" evidence="7">
    <location>
        <begin position="1"/>
        <end position="144"/>
    </location>
</feature>
<dbReference type="Proteomes" id="UP001642540">
    <property type="component" value="Unassembled WGS sequence"/>
</dbReference>
<dbReference type="InterPro" id="IPR036398">
    <property type="entry name" value="CA_dom_sf"/>
</dbReference>
<comment type="catalytic activity">
    <reaction evidence="6">
        <text>hydrogencarbonate + H(+) = CO2 + H2O</text>
        <dbReference type="Rhea" id="RHEA:10748"/>
        <dbReference type="ChEBI" id="CHEBI:15377"/>
        <dbReference type="ChEBI" id="CHEBI:15378"/>
        <dbReference type="ChEBI" id="CHEBI:16526"/>
        <dbReference type="ChEBI" id="CHEBI:17544"/>
        <dbReference type="EC" id="4.2.1.1"/>
    </reaction>
</comment>
<evidence type="ECO:0000256" key="6">
    <source>
        <dbReference type="ARBA" id="ARBA00048348"/>
    </source>
</evidence>
<dbReference type="InterPro" id="IPR001148">
    <property type="entry name" value="CA_dom"/>
</dbReference>
<dbReference type="Pfam" id="PF00194">
    <property type="entry name" value="Carb_anhydrase"/>
    <property type="match status" value="1"/>
</dbReference>
<name>A0ABP1SA27_9HEXA</name>
<dbReference type="PANTHER" id="PTHR18952:SF265">
    <property type="entry name" value="CARBONIC ANHYDRASE"/>
    <property type="match status" value="1"/>
</dbReference>
<dbReference type="PROSITE" id="PS51144">
    <property type="entry name" value="ALPHA_CA_2"/>
    <property type="match status" value="1"/>
</dbReference>
<gene>
    <name evidence="8" type="ORF">ODALV1_LOCUS31575</name>
</gene>
<keyword evidence="5" id="KW-0456">Lyase</keyword>
<evidence type="ECO:0000256" key="2">
    <source>
        <dbReference type="ARBA" id="ARBA00012925"/>
    </source>
</evidence>
<keyword evidence="3" id="KW-0479">Metal-binding</keyword>